<organism evidence="1 2">
    <name type="scientific">Pseudochryseolinea flava</name>
    <dbReference type="NCBI Taxonomy" id="2059302"/>
    <lineage>
        <taxon>Bacteria</taxon>
        <taxon>Pseudomonadati</taxon>
        <taxon>Bacteroidota</taxon>
        <taxon>Cytophagia</taxon>
        <taxon>Cytophagales</taxon>
        <taxon>Fulvivirgaceae</taxon>
        <taxon>Pseudochryseolinea</taxon>
    </lineage>
</organism>
<gene>
    <name evidence="1" type="ORF">DQQ10_25405</name>
</gene>
<evidence type="ECO:0000313" key="2">
    <source>
        <dbReference type="Proteomes" id="UP000251889"/>
    </source>
</evidence>
<evidence type="ECO:0000313" key="1">
    <source>
        <dbReference type="EMBL" id="RAV98073.1"/>
    </source>
</evidence>
<protein>
    <submittedName>
        <fullName evidence="1">Uncharacterized protein</fullName>
    </submittedName>
</protein>
<keyword evidence="2" id="KW-1185">Reference proteome</keyword>
<dbReference type="OrthoDB" id="10013404at2"/>
<dbReference type="Proteomes" id="UP000251889">
    <property type="component" value="Unassembled WGS sequence"/>
</dbReference>
<accession>A0A364XV89</accession>
<dbReference type="EMBL" id="QMFY01000022">
    <property type="protein sequence ID" value="RAV98073.1"/>
    <property type="molecule type" value="Genomic_DNA"/>
</dbReference>
<name>A0A364XV89_9BACT</name>
<proteinExistence type="predicted"/>
<sequence>MERIKFGTIKKEIQDIFPSANLENWDLIPESIHQLAASQGTDLQWERISNWIEFEEGQLEFEEEEFLSLAFYKHKPRGQIYLVTDSCFKTREAYRVDSDQLVDFVRNIDQVENEIPFVQPSDYVFINPEQKLVTLIHHEGQVTQYKRFI</sequence>
<dbReference type="RefSeq" id="WP_112749756.1">
    <property type="nucleotide sequence ID" value="NZ_QMFY01000022.1"/>
</dbReference>
<dbReference type="AlphaFoldDB" id="A0A364XV89"/>
<comment type="caution">
    <text evidence="1">The sequence shown here is derived from an EMBL/GenBank/DDBJ whole genome shotgun (WGS) entry which is preliminary data.</text>
</comment>
<reference evidence="1 2" key="1">
    <citation type="submission" date="2018-06" db="EMBL/GenBank/DDBJ databases">
        <title>Chryseolinea flavus sp. nov., a member of the phylum Bacteroidetes isolated from soil.</title>
        <authorList>
            <person name="Li Y."/>
            <person name="Wang J."/>
        </authorList>
    </citation>
    <scope>NUCLEOTIDE SEQUENCE [LARGE SCALE GENOMIC DNA]</scope>
    <source>
        <strain evidence="1 2">SDU1-6</strain>
    </source>
</reference>